<name>A0A6J4H9Z2_9ACTN</name>
<dbReference type="SUPFAM" id="SSF101473">
    <property type="entry name" value="DhaL-like"/>
    <property type="match status" value="1"/>
</dbReference>
<reference evidence="2" key="1">
    <citation type="submission" date="2020-02" db="EMBL/GenBank/DDBJ databases">
        <authorList>
            <person name="Meier V. D."/>
        </authorList>
    </citation>
    <scope>NUCLEOTIDE SEQUENCE</scope>
    <source>
        <strain evidence="2">AVDCRST_MAG76</strain>
    </source>
</reference>
<evidence type="ECO:0000313" key="2">
    <source>
        <dbReference type="EMBL" id="CAA9217656.1"/>
    </source>
</evidence>
<dbReference type="InterPro" id="IPR036117">
    <property type="entry name" value="DhaL_dom_sf"/>
</dbReference>
<sequence length="631" mass="66713">MQLVQTCRRVGEPFTRARTFCTLGFQRRLVRTWECDTDMPNDGFLPHSSQTEAIGSGTSRTWGIRNRGRLASPPMLTSTRLGATDLRAGVIAFRDALRISAPALNRLNVYPVPDGDTGKNMLGTVERVVAELDGAEDTLADVCRAIAYGSLMGASGNSGIILCQVLRGFTECLKAVDAAGPAEVAAGLVNASKQADGAVARPMEGTILSVVRASAAAADQAAADGQDLEGLLRVTRAAAVEALTRTPEQLPVLAQAGVVDAGGAGYCLLLDGLLHVVAGDPLPERPPVPEAMLVSVGEVDLEALADAAHATTDGDKDVSDLRYEVMFLLEADDARIPAFKDVWSGVGDSIVVVGGDGLWNCHIHADDIGEAIEAALDTGRPRRIRVTDLLEQVEEERWVREGAAAGQPEVVDPVPCAVVAVATGEGIRRIFHSLKVHRVVTGGQTMNPSTEDLLAAVEGVPADQVVLLPNNKNIVAVARQVQGLSAKTVQVVPTTSVTEGFAALLDYDPQGDAEHNARCMSAAAGRVITGEVTRSIRPSGSDAGPIAEGDWIGLSDDRISVVAPSLFECVEGLLAKLLDDSHEIVTLIEGDGATPGDTRRITSWLEERFPHVEVEVHHGGQPLYPYLFSIE</sequence>
<dbReference type="GO" id="GO:0006071">
    <property type="term" value="P:glycerol metabolic process"/>
    <property type="evidence" value="ECO:0007669"/>
    <property type="project" value="InterPro"/>
</dbReference>
<dbReference type="Gene3D" id="1.25.40.340">
    <property type="match status" value="1"/>
</dbReference>
<dbReference type="PROSITE" id="PS51480">
    <property type="entry name" value="DHAL"/>
    <property type="match status" value="1"/>
</dbReference>
<dbReference type="AlphaFoldDB" id="A0A6J4H9Z2"/>
<dbReference type="SMART" id="SM01121">
    <property type="entry name" value="Dak1_2"/>
    <property type="match status" value="1"/>
</dbReference>
<dbReference type="NCBIfam" id="TIGR03599">
    <property type="entry name" value="YloV"/>
    <property type="match status" value="1"/>
</dbReference>
<dbReference type="InterPro" id="IPR050270">
    <property type="entry name" value="DegV_domain_contain"/>
</dbReference>
<evidence type="ECO:0000259" key="1">
    <source>
        <dbReference type="PROSITE" id="PS51480"/>
    </source>
</evidence>
<organism evidence="2">
    <name type="scientific">uncultured Acidimicrobiales bacterium</name>
    <dbReference type="NCBI Taxonomy" id="310071"/>
    <lineage>
        <taxon>Bacteria</taxon>
        <taxon>Bacillati</taxon>
        <taxon>Actinomycetota</taxon>
        <taxon>Acidimicrobiia</taxon>
        <taxon>Acidimicrobiales</taxon>
        <taxon>environmental samples</taxon>
    </lineage>
</organism>
<dbReference type="SMART" id="SM01120">
    <property type="entry name" value="Dak2"/>
    <property type="match status" value="1"/>
</dbReference>
<dbReference type="InterPro" id="IPR033470">
    <property type="entry name" value="FakA-like_C"/>
</dbReference>
<dbReference type="Pfam" id="PF21645">
    <property type="entry name" value="FakA-like_M"/>
    <property type="match status" value="1"/>
</dbReference>
<protein>
    <submittedName>
        <fullName evidence="2">Dihydroxyacetone kinase-like protein, phosphatase domain / Dihydroxyacetone kinase-like protein, kinase domain</fullName>
    </submittedName>
</protein>
<gene>
    <name evidence="2" type="ORF">AVDCRST_MAG76-601</name>
</gene>
<accession>A0A6J4H9Z2</accession>
<feature type="domain" description="DhaL" evidence="1">
    <location>
        <begin position="84"/>
        <end position="275"/>
    </location>
</feature>
<dbReference type="InterPro" id="IPR019986">
    <property type="entry name" value="YloV-like"/>
</dbReference>
<dbReference type="InterPro" id="IPR004007">
    <property type="entry name" value="DhaL_dom"/>
</dbReference>
<proteinExistence type="predicted"/>
<dbReference type="PANTHER" id="PTHR33434:SF4">
    <property type="entry name" value="PHOSPHATASE PROTEIN"/>
    <property type="match status" value="1"/>
</dbReference>
<keyword evidence="2" id="KW-0418">Kinase</keyword>
<keyword evidence="2" id="KW-0808">Transferase</keyword>
<dbReference type="PANTHER" id="PTHR33434">
    <property type="entry name" value="DEGV DOMAIN-CONTAINING PROTEIN DR_1986-RELATED"/>
    <property type="match status" value="1"/>
</dbReference>
<dbReference type="InterPro" id="IPR048394">
    <property type="entry name" value="FakA-like_M"/>
</dbReference>
<dbReference type="GO" id="GO:0004371">
    <property type="term" value="F:glycerone kinase activity"/>
    <property type="evidence" value="ECO:0007669"/>
    <property type="project" value="InterPro"/>
</dbReference>
<dbReference type="EMBL" id="CADCSZ010000032">
    <property type="protein sequence ID" value="CAA9217656.1"/>
    <property type="molecule type" value="Genomic_DNA"/>
</dbReference>
<dbReference type="Pfam" id="PF13684">
    <property type="entry name" value="FakA-like_C"/>
    <property type="match status" value="1"/>
</dbReference>
<dbReference type="Pfam" id="PF02734">
    <property type="entry name" value="Dak2"/>
    <property type="match status" value="1"/>
</dbReference>